<comment type="caution">
    <text evidence="2">The sequence shown here is derived from an EMBL/GenBank/DDBJ whole genome shotgun (WGS) entry which is preliminary data.</text>
</comment>
<protein>
    <submittedName>
        <fullName evidence="2">Uncharacterized protein</fullName>
    </submittedName>
</protein>
<evidence type="ECO:0000313" key="2">
    <source>
        <dbReference type="EMBL" id="RFB06119.1"/>
    </source>
</evidence>
<proteinExistence type="predicted"/>
<keyword evidence="3" id="KW-1185">Reference proteome</keyword>
<keyword evidence="1" id="KW-0812">Transmembrane</keyword>
<feature type="transmembrane region" description="Helical" evidence="1">
    <location>
        <begin position="33"/>
        <end position="55"/>
    </location>
</feature>
<dbReference type="EMBL" id="QUQO01000001">
    <property type="protein sequence ID" value="RFB06119.1"/>
    <property type="molecule type" value="Genomic_DNA"/>
</dbReference>
<keyword evidence="1" id="KW-0472">Membrane</keyword>
<dbReference type="Proteomes" id="UP000264589">
    <property type="component" value="Unassembled WGS sequence"/>
</dbReference>
<name>A0A371RKY4_9PROT</name>
<dbReference type="InParanoid" id="A0A371RKY4"/>
<evidence type="ECO:0000256" key="1">
    <source>
        <dbReference type="SAM" id="Phobius"/>
    </source>
</evidence>
<dbReference type="AlphaFoldDB" id="A0A371RKY4"/>
<accession>A0A371RKY4</accession>
<evidence type="ECO:0000313" key="3">
    <source>
        <dbReference type="Proteomes" id="UP000264589"/>
    </source>
</evidence>
<gene>
    <name evidence="2" type="ORF">DX908_13090</name>
</gene>
<reference evidence="2 3" key="1">
    <citation type="submission" date="2018-08" db="EMBL/GenBank/DDBJ databases">
        <title>Parvularcula sp. SM1705, isolated from surface water of the South Sea China.</title>
        <authorList>
            <person name="Sun L."/>
        </authorList>
    </citation>
    <scope>NUCLEOTIDE SEQUENCE [LARGE SCALE GENOMIC DNA]</scope>
    <source>
        <strain evidence="2 3">SM1705</strain>
    </source>
</reference>
<sequence length="313" mass="34741">MQIDRTLRLWRWRARRISRRFGTKRPAGLNRSALTLSIIFHLAVAGLLLSFAPIWEPRGLPDAPDHAINVYIIPPPPEPGAASAPEIAQIEEAEAPEAEEVAETIPEESPEAVAEVTTAPPSAAPRIRAPSSVRVPEVDLGEGAPDGIVGLECYREFDDPRLAAECAGAPITSDWRQRLEGSRDAQWAKAEERLRTGRYRGPFAVGPDQYGDLGENEQLYQPRDPRFNVGPGPSTGGSGANYAAAFESEEEYRKYLALNDSRMYRGDNDHLNDTYSRSWGQPLTGWRPSWQLREDPAIDGKALEQFLKEVEDQ</sequence>
<keyword evidence="1" id="KW-1133">Transmembrane helix</keyword>
<organism evidence="2 3">
    <name type="scientific">Parvularcula marina</name>
    <dbReference type="NCBI Taxonomy" id="2292771"/>
    <lineage>
        <taxon>Bacteria</taxon>
        <taxon>Pseudomonadati</taxon>
        <taxon>Pseudomonadota</taxon>
        <taxon>Alphaproteobacteria</taxon>
        <taxon>Parvularculales</taxon>
        <taxon>Parvularculaceae</taxon>
        <taxon>Parvularcula</taxon>
    </lineage>
</organism>